<feature type="compositionally biased region" description="Low complexity" evidence="1">
    <location>
        <begin position="224"/>
        <end position="234"/>
    </location>
</feature>
<comment type="caution">
    <text evidence="4">The sequence shown here is derived from an EMBL/GenBank/DDBJ whole genome shotgun (WGS) entry which is preliminary data.</text>
</comment>
<organism evidence="4 5">
    <name type="scientific">Steroidobacter gossypii</name>
    <dbReference type="NCBI Taxonomy" id="2805490"/>
    <lineage>
        <taxon>Bacteria</taxon>
        <taxon>Pseudomonadati</taxon>
        <taxon>Pseudomonadota</taxon>
        <taxon>Gammaproteobacteria</taxon>
        <taxon>Steroidobacterales</taxon>
        <taxon>Steroidobacteraceae</taxon>
        <taxon>Steroidobacter</taxon>
    </lineage>
</organism>
<evidence type="ECO:0000256" key="2">
    <source>
        <dbReference type="SAM" id="Phobius"/>
    </source>
</evidence>
<keyword evidence="2" id="KW-0472">Membrane</keyword>
<feature type="region of interest" description="Disordered" evidence="1">
    <location>
        <begin position="51"/>
        <end position="75"/>
    </location>
</feature>
<dbReference type="EMBL" id="JAEVLS010000004">
    <property type="protein sequence ID" value="MBM0106711.1"/>
    <property type="molecule type" value="Genomic_DNA"/>
</dbReference>
<dbReference type="Gene3D" id="3.90.1580.10">
    <property type="entry name" value="paralog of FGE (formylglycine-generating enzyme)"/>
    <property type="match status" value="1"/>
</dbReference>
<keyword evidence="2" id="KW-1133">Transmembrane helix</keyword>
<dbReference type="InterPro" id="IPR051043">
    <property type="entry name" value="Sulfatase_Mod_Factor_Kinase"/>
</dbReference>
<evidence type="ECO:0000256" key="1">
    <source>
        <dbReference type="SAM" id="MobiDB-lite"/>
    </source>
</evidence>
<accession>A0ABS1X0D7</accession>
<reference evidence="4 5" key="1">
    <citation type="journal article" date="2021" name="Int. J. Syst. Evol. Microbiol.">
        <title>Steroidobacter gossypii sp. nov., isolated from soil of cotton cropping field.</title>
        <authorList>
            <person name="Huang R."/>
            <person name="Yang S."/>
            <person name="Zhen C."/>
            <person name="Liu W."/>
        </authorList>
    </citation>
    <scope>NUCLEOTIDE SEQUENCE [LARGE SCALE GENOMIC DNA]</scope>
    <source>
        <strain evidence="4 5">S1-65</strain>
    </source>
</reference>
<dbReference type="Pfam" id="PF03781">
    <property type="entry name" value="FGE-sulfatase"/>
    <property type="match status" value="1"/>
</dbReference>
<proteinExistence type="predicted"/>
<protein>
    <submittedName>
        <fullName evidence="4">Formylglycine-generating enzyme family protein</fullName>
    </submittedName>
</protein>
<evidence type="ECO:0000313" key="4">
    <source>
        <dbReference type="EMBL" id="MBM0106711.1"/>
    </source>
</evidence>
<dbReference type="RefSeq" id="WP_203168826.1">
    <property type="nucleotide sequence ID" value="NZ_JAEVLS010000004.1"/>
</dbReference>
<dbReference type="PANTHER" id="PTHR23150">
    <property type="entry name" value="SULFATASE MODIFYING FACTOR 1, 2"/>
    <property type="match status" value="1"/>
</dbReference>
<feature type="compositionally biased region" description="Low complexity" evidence="1">
    <location>
        <begin position="261"/>
        <end position="277"/>
    </location>
</feature>
<feature type="transmembrane region" description="Helical" evidence="2">
    <location>
        <begin position="81"/>
        <end position="99"/>
    </location>
</feature>
<keyword evidence="5" id="KW-1185">Reference proteome</keyword>
<keyword evidence="2" id="KW-0812">Transmembrane</keyword>
<feature type="domain" description="Sulfatase-modifying factor enzyme-like" evidence="3">
    <location>
        <begin position="305"/>
        <end position="526"/>
    </location>
</feature>
<gene>
    <name evidence="4" type="ORF">JM946_18420</name>
</gene>
<evidence type="ECO:0000313" key="5">
    <source>
        <dbReference type="Proteomes" id="UP000661077"/>
    </source>
</evidence>
<dbReference type="SUPFAM" id="SSF56436">
    <property type="entry name" value="C-type lectin-like"/>
    <property type="match status" value="1"/>
</dbReference>
<evidence type="ECO:0000259" key="3">
    <source>
        <dbReference type="Pfam" id="PF03781"/>
    </source>
</evidence>
<dbReference type="Proteomes" id="UP000661077">
    <property type="component" value="Unassembled WGS sequence"/>
</dbReference>
<sequence>MSADLAARLRALARDHHEGRLNLPTYRKLRAPLLDSLQLHAMDEMAVTQPRSLGRAAGAPAPTRKSTLAAPPPRPTKAPRVIIASVALLLIAAAAWWVVRPSTPHEQVAADSVAPTNPVRDVVQPFVQRGDWSDAIVAHLNVTLLELGQAQIGAVAGEPWFQRFVDDVRKRVKEQQALVQTPLTARSSPLAALAVTVGLDLNSPDAAIRITAPDTVNRFRTSESESVSAAQSEVKIADAPPAPRTKKSDADTSAPKTNSDVVSKAAPNSAPAVASAPRQSTCRPELARSRRPFCYDTLPSGKNGPQLALIPAGEFDMGSVAAASEQPVHRVTIREPFAISVHEVSQAEFNAFCEATGRSCAAQPWSGDEYPVANVSWQDARAYVEWLSTATGFRYRLPSEAQWEYAARAGETGLVPGGDKLSPTDAHYSMLTNLTAPAPRSQKFNDNDFRLMHTLGNLREWVEDAWADNYSGAPSDGAAVSSSANNNMRVARGGSYADGAAKLRLSMREGLPSDTRDALTGFRVLREVP</sequence>
<dbReference type="InterPro" id="IPR005532">
    <property type="entry name" value="SUMF_dom"/>
</dbReference>
<feature type="region of interest" description="Disordered" evidence="1">
    <location>
        <begin position="221"/>
        <end position="285"/>
    </location>
</feature>
<dbReference type="InterPro" id="IPR016187">
    <property type="entry name" value="CTDL_fold"/>
</dbReference>
<name>A0ABS1X0D7_9GAMM</name>
<dbReference type="InterPro" id="IPR042095">
    <property type="entry name" value="SUMF_sf"/>
</dbReference>
<dbReference type="PANTHER" id="PTHR23150:SF35">
    <property type="entry name" value="BLL6746 PROTEIN"/>
    <property type="match status" value="1"/>
</dbReference>